<feature type="compositionally biased region" description="Basic and acidic residues" evidence="12">
    <location>
        <begin position="188"/>
        <end position="201"/>
    </location>
</feature>
<keyword evidence="7" id="KW-0498">Mitosis</keyword>
<comment type="caution">
    <text evidence="14">The sequence shown here is derived from an EMBL/GenBank/DDBJ whole genome shotgun (WGS) entry which is preliminary data.</text>
</comment>
<proteinExistence type="predicted"/>
<evidence type="ECO:0000313" key="14">
    <source>
        <dbReference type="EMBL" id="CAH3165320.1"/>
    </source>
</evidence>
<reference evidence="14 15" key="1">
    <citation type="submission" date="2022-05" db="EMBL/GenBank/DDBJ databases">
        <authorList>
            <consortium name="Genoscope - CEA"/>
            <person name="William W."/>
        </authorList>
    </citation>
    <scope>NUCLEOTIDE SEQUENCE [LARGE SCALE GENOMIC DNA]</scope>
</reference>
<dbReference type="InterPro" id="IPR004910">
    <property type="entry name" value="Yippee/Mis18/Cereblon"/>
</dbReference>
<evidence type="ECO:0000256" key="8">
    <source>
        <dbReference type="ARBA" id="ARBA00022833"/>
    </source>
</evidence>
<accession>A0ABN8QIN6</accession>
<feature type="domain" description="Mis18" evidence="13">
    <location>
        <begin position="26"/>
        <end position="124"/>
    </location>
</feature>
<keyword evidence="10" id="KW-0131">Cell cycle</keyword>
<dbReference type="Pfam" id="PF03226">
    <property type="entry name" value="Yippee-Mis18"/>
    <property type="match status" value="1"/>
</dbReference>
<dbReference type="PROSITE" id="PS51793">
    <property type="entry name" value="MIS18"/>
    <property type="match status" value="1"/>
</dbReference>
<evidence type="ECO:0000256" key="12">
    <source>
        <dbReference type="SAM" id="MobiDB-lite"/>
    </source>
</evidence>
<evidence type="ECO:0000256" key="5">
    <source>
        <dbReference type="ARBA" id="ARBA00022618"/>
    </source>
</evidence>
<evidence type="ECO:0000256" key="9">
    <source>
        <dbReference type="ARBA" id="ARBA00023242"/>
    </source>
</evidence>
<keyword evidence="15" id="KW-1185">Reference proteome</keyword>
<evidence type="ECO:0000256" key="2">
    <source>
        <dbReference type="ARBA" id="ARBA00004123"/>
    </source>
</evidence>
<evidence type="ECO:0000256" key="1">
    <source>
        <dbReference type="ARBA" id="ARBA00003694"/>
    </source>
</evidence>
<evidence type="ECO:0000256" key="7">
    <source>
        <dbReference type="ARBA" id="ARBA00022776"/>
    </source>
</evidence>
<sequence length="207" mass="23135">MAVNSHTEPEQSNLTLNLSPKEERLPFVFQCKGCNNIIGDSSAFTSSDQELEVICLNAVTSLVSSQECLETSTEGPDMGSTFRPLQCMSCKSVIGRVYRTTPRELDHFRDMFCLDVEHIRSYQVGSGSETQSIAGESDDFLDVPSAKALQNRITKIECVILMLMERMGLQDLTGKENNSTMSTNSHVTAEEHDNEKPEYKPSKKKRK</sequence>
<keyword evidence="6" id="KW-0479">Metal-binding</keyword>
<evidence type="ECO:0000256" key="4">
    <source>
        <dbReference type="ARBA" id="ARBA00022454"/>
    </source>
</evidence>
<dbReference type="PANTHER" id="PTHR16431:SF1">
    <property type="entry name" value="NEUROGENIC PROTEIN MASTERMIND"/>
    <property type="match status" value="1"/>
</dbReference>
<dbReference type="PANTHER" id="PTHR16431">
    <property type="entry name" value="NEUROGENIC PROTEIN MASTERMIND"/>
    <property type="match status" value="1"/>
</dbReference>
<keyword evidence="5" id="KW-0132">Cell division</keyword>
<comment type="subcellular location">
    <subcellularLocation>
        <location evidence="3">Chromosome</location>
        <location evidence="3">Centromere</location>
    </subcellularLocation>
    <subcellularLocation>
        <location evidence="2">Nucleus</location>
    </subcellularLocation>
</comment>
<keyword evidence="8" id="KW-0862">Zinc</keyword>
<organism evidence="14 15">
    <name type="scientific">Porites lobata</name>
    <dbReference type="NCBI Taxonomy" id="104759"/>
    <lineage>
        <taxon>Eukaryota</taxon>
        <taxon>Metazoa</taxon>
        <taxon>Cnidaria</taxon>
        <taxon>Anthozoa</taxon>
        <taxon>Hexacorallia</taxon>
        <taxon>Scleractinia</taxon>
        <taxon>Fungiina</taxon>
        <taxon>Poritidae</taxon>
        <taxon>Porites</taxon>
    </lineage>
</organism>
<name>A0ABN8QIN6_9CNID</name>
<comment type="function">
    <text evidence="1">Required for recruitment of CENPA to centromeres and normal chromosome segregation during mitosis.</text>
</comment>
<evidence type="ECO:0000256" key="10">
    <source>
        <dbReference type="ARBA" id="ARBA00023306"/>
    </source>
</evidence>
<dbReference type="EMBL" id="CALNXK010000132">
    <property type="protein sequence ID" value="CAH3165320.1"/>
    <property type="molecule type" value="Genomic_DNA"/>
</dbReference>
<keyword evidence="9" id="KW-0539">Nucleus</keyword>
<gene>
    <name evidence="14" type="ORF">PLOB_00007100</name>
</gene>
<evidence type="ECO:0000313" key="15">
    <source>
        <dbReference type="Proteomes" id="UP001159405"/>
    </source>
</evidence>
<evidence type="ECO:0000259" key="13">
    <source>
        <dbReference type="PROSITE" id="PS51793"/>
    </source>
</evidence>
<evidence type="ECO:0000256" key="11">
    <source>
        <dbReference type="ARBA" id="ARBA00023328"/>
    </source>
</evidence>
<keyword evidence="11" id="KW-0137">Centromere</keyword>
<dbReference type="Proteomes" id="UP001159405">
    <property type="component" value="Unassembled WGS sequence"/>
</dbReference>
<evidence type="ECO:0000256" key="3">
    <source>
        <dbReference type="ARBA" id="ARBA00004584"/>
    </source>
</evidence>
<feature type="region of interest" description="Disordered" evidence="12">
    <location>
        <begin position="173"/>
        <end position="207"/>
    </location>
</feature>
<feature type="compositionally biased region" description="Polar residues" evidence="12">
    <location>
        <begin position="175"/>
        <end position="187"/>
    </location>
</feature>
<keyword evidence="4" id="KW-0158">Chromosome</keyword>
<protein>
    <recommendedName>
        <fullName evidence="13">Mis18 domain-containing protein</fullName>
    </recommendedName>
</protein>
<evidence type="ECO:0000256" key="6">
    <source>
        <dbReference type="ARBA" id="ARBA00022723"/>
    </source>
</evidence>
<dbReference type="InterPro" id="IPR034752">
    <property type="entry name" value="Mis18"/>
</dbReference>